<evidence type="ECO:0000256" key="13">
    <source>
        <dbReference type="ARBA" id="ARBA00023004"/>
    </source>
</evidence>
<evidence type="ECO:0000256" key="3">
    <source>
        <dbReference type="ARBA" id="ARBA00004370"/>
    </source>
</evidence>
<dbReference type="PANTHER" id="PTHR43105:SF14">
    <property type="entry name" value="FORMATE DEHYDROGENASE H"/>
    <property type="match status" value="1"/>
</dbReference>
<dbReference type="Pfam" id="PF01568">
    <property type="entry name" value="Molydop_binding"/>
    <property type="match status" value="1"/>
</dbReference>
<dbReference type="InterPro" id="IPR006657">
    <property type="entry name" value="MoPterin_dinucl-bd_dom"/>
</dbReference>
<evidence type="ECO:0000256" key="14">
    <source>
        <dbReference type="ARBA" id="ARBA00023014"/>
    </source>
</evidence>
<comment type="cofactor">
    <cofactor evidence="1">
        <name>Mo-bis(molybdopterin guanine dinucleotide)</name>
        <dbReference type="ChEBI" id="CHEBI:60539"/>
    </cofactor>
</comment>
<dbReference type="InterPro" id="IPR041924">
    <property type="entry name" value="Formate_Dh-H_N"/>
</dbReference>
<dbReference type="Gene3D" id="3.10.20.740">
    <property type="match status" value="1"/>
</dbReference>
<dbReference type="Gene3D" id="2.20.25.90">
    <property type="entry name" value="ADC-like domains"/>
    <property type="match status" value="1"/>
</dbReference>
<evidence type="ECO:0000259" key="19">
    <source>
        <dbReference type="PROSITE" id="PS51379"/>
    </source>
</evidence>
<dbReference type="InterPro" id="IPR050123">
    <property type="entry name" value="Prok_molybdopt-oxidoreductase"/>
</dbReference>
<dbReference type="GO" id="GO:0015942">
    <property type="term" value="P:formate metabolic process"/>
    <property type="evidence" value="ECO:0007669"/>
    <property type="project" value="InterPro"/>
</dbReference>
<accession>A0A1H3PVZ9</accession>
<feature type="domain" description="2Fe-2S ferredoxin-type" evidence="18">
    <location>
        <begin position="1"/>
        <end position="78"/>
    </location>
</feature>
<evidence type="ECO:0000256" key="1">
    <source>
        <dbReference type="ARBA" id="ARBA00001942"/>
    </source>
</evidence>
<dbReference type="SUPFAM" id="SSF54292">
    <property type="entry name" value="2Fe-2S ferredoxin-like"/>
    <property type="match status" value="1"/>
</dbReference>
<dbReference type="PANTHER" id="PTHR43105">
    <property type="entry name" value="RESPIRATORY NITRATE REDUCTASE"/>
    <property type="match status" value="1"/>
</dbReference>
<evidence type="ECO:0000313" key="22">
    <source>
        <dbReference type="EMBL" id="SDZ05492.1"/>
    </source>
</evidence>
<feature type="domain" description="4Fe-4S ferredoxin-type" evidence="19">
    <location>
        <begin position="180"/>
        <end position="209"/>
    </location>
</feature>
<comment type="cofactor">
    <cofactor evidence="17">
        <name>[2Fe-2S] cluster</name>
        <dbReference type="ChEBI" id="CHEBI:190135"/>
    </cofactor>
</comment>
<dbReference type="InterPro" id="IPR006656">
    <property type="entry name" value="Mopterin_OxRdtase"/>
</dbReference>
<dbReference type="InterPro" id="IPR027467">
    <property type="entry name" value="MopterinOxRdtase_cofactor_BS"/>
</dbReference>
<dbReference type="PROSITE" id="PS51669">
    <property type="entry name" value="4FE4S_MOW_BIS_MGD"/>
    <property type="match status" value="1"/>
</dbReference>
<dbReference type="SMART" id="SM00929">
    <property type="entry name" value="NADH-G_4Fe-4S_3"/>
    <property type="match status" value="1"/>
</dbReference>
<dbReference type="OrthoDB" id="9803192at2"/>
<dbReference type="GO" id="GO:0016020">
    <property type="term" value="C:membrane"/>
    <property type="evidence" value="ECO:0007669"/>
    <property type="project" value="UniProtKB-SubCell"/>
</dbReference>
<dbReference type="Proteomes" id="UP000199230">
    <property type="component" value="Unassembled WGS sequence"/>
</dbReference>
<feature type="domain" description="4Fe-4S ferredoxin-type" evidence="19">
    <location>
        <begin position="136"/>
        <end position="156"/>
    </location>
</feature>
<evidence type="ECO:0000259" key="20">
    <source>
        <dbReference type="PROSITE" id="PS51669"/>
    </source>
</evidence>
<keyword evidence="13" id="KW-0408">Iron</keyword>
<keyword evidence="14" id="KW-0411">Iron-sulfur</keyword>
<evidence type="ECO:0000256" key="17">
    <source>
        <dbReference type="ARBA" id="ARBA00034078"/>
    </source>
</evidence>
<keyword evidence="16" id="KW-0472">Membrane</keyword>
<dbReference type="Pfam" id="PF10588">
    <property type="entry name" value="NADH-G_4Fe-4S_3"/>
    <property type="match status" value="1"/>
</dbReference>
<evidence type="ECO:0000313" key="23">
    <source>
        <dbReference type="Proteomes" id="UP000199230"/>
    </source>
</evidence>
<dbReference type="GO" id="GO:0003954">
    <property type="term" value="F:NADH dehydrogenase activity"/>
    <property type="evidence" value="ECO:0007669"/>
    <property type="project" value="TreeGrafter"/>
</dbReference>
<feature type="domain" description="4Fe-4S Mo/W bis-MGD-type" evidence="20">
    <location>
        <begin position="217"/>
        <end position="272"/>
    </location>
</feature>
<reference evidence="22 23" key="1">
    <citation type="submission" date="2016-10" db="EMBL/GenBank/DDBJ databases">
        <authorList>
            <person name="de Groot N.N."/>
        </authorList>
    </citation>
    <scope>NUCLEOTIDE SEQUENCE [LARGE SCALE GENOMIC DNA]</scope>
    <source>
        <strain evidence="22 23">APO</strain>
    </source>
</reference>
<dbReference type="PROSITE" id="PS00551">
    <property type="entry name" value="MOLYBDOPTERIN_PROK_1"/>
    <property type="match status" value="1"/>
</dbReference>
<dbReference type="SUPFAM" id="SSF50692">
    <property type="entry name" value="ADC-like"/>
    <property type="match status" value="1"/>
</dbReference>
<dbReference type="InterPro" id="IPR036010">
    <property type="entry name" value="2Fe-2S_ferredoxin-like_sf"/>
</dbReference>
<dbReference type="AlphaFoldDB" id="A0A1H3PVZ9"/>
<dbReference type="InterPro" id="IPR009010">
    <property type="entry name" value="Asp_de-COase-like_dom_sf"/>
</dbReference>
<dbReference type="InterPro" id="IPR006963">
    <property type="entry name" value="Mopterin_OxRdtase_4Fe-4S_dom"/>
</dbReference>
<dbReference type="InterPro" id="IPR006478">
    <property type="entry name" value="Formate_DH_asu"/>
</dbReference>
<protein>
    <submittedName>
        <fullName evidence="22">Formate dehydrogenase major subunit</fullName>
    </submittedName>
</protein>
<evidence type="ECO:0000256" key="15">
    <source>
        <dbReference type="ARBA" id="ARBA00023027"/>
    </source>
</evidence>
<keyword evidence="15" id="KW-0520">NAD</keyword>
<dbReference type="CDD" id="cd00508">
    <property type="entry name" value="MopB_CT_Fdh-Nap-like"/>
    <property type="match status" value="1"/>
</dbReference>
<evidence type="ECO:0000256" key="11">
    <source>
        <dbReference type="ARBA" id="ARBA00022967"/>
    </source>
</evidence>
<dbReference type="SMART" id="SM00926">
    <property type="entry name" value="Molybdop_Fe4S4"/>
    <property type="match status" value="1"/>
</dbReference>
<organism evidence="22 23">
    <name type="scientific">Tindallia californiensis</name>
    <dbReference type="NCBI Taxonomy" id="159292"/>
    <lineage>
        <taxon>Bacteria</taxon>
        <taxon>Bacillati</taxon>
        <taxon>Bacillota</taxon>
        <taxon>Clostridia</taxon>
        <taxon>Peptostreptococcales</taxon>
        <taxon>Tindalliaceae</taxon>
        <taxon>Tindallia</taxon>
    </lineage>
</organism>
<dbReference type="STRING" id="159292.SAMN05192546_107150"/>
<keyword evidence="8" id="KW-0001">2Fe-2S</keyword>
<dbReference type="GO" id="GO:0043546">
    <property type="term" value="F:molybdopterin cofactor binding"/>
    <property type="evidence" value="ECO:0007669"/>
    <property type="project" value="InterPro"/>
</dbReference>
<evidence type="ECO:0000256" key="16">
    <source>
        <dbReference type="ARBA" id="ARBA00023136"/>
    </source>
</evidence>
<dbReference type="Gene3D" id="2.40.40.20">
    <property type="match status" value="1"/>
</dbReference>
<evidence type="ECO:0000256" key="6">
    <source>
        <dbReference type="ARBA" id="ARBA00022485"/>
    </source>
</evidence>
<dbReference type="SUPFAM" id="SSF54862">
    <property type="entry name" value="4Fe-4S ferredoxins"/>
    <property type="match status" value="1"/>
</dbReference>
<dbReference type="FunFam" id="3.40.228.10:FF:000002">
    <property type="entry name" value="Formate dehydrogenase subunit alpha"/>
    <property type="match status" value="1"/>
</dbReference>
<evidence type="ECO:0000256" key="7">
    <source>
        <dbReference type="ARBA" id="ARBA00022505"/>
    </source>
</evidence>
<dbReference type="CDD" id="cd00207">
    <property type="entry name" value="fer2"/>
    <property type="match status" value="1"/>
</dbReference>
<dbReference type="Pfam" id="PF13510">
    <property type="entry name" value="Fer2_4"/>
    <property type="match status" value="1"/>
</dbReference>
<sequence>MITCTINGQVVQIKEGSTMLQAAKKAGALVPTFCHDERIRPEGACRICSVQVNDSPKLAAACSTPVSEGMKIETESPAVVEARREILDLILANHPLDCMTCGKSGKCKLQDLCYQYDVEKTSYDGEVKNYPLDSRNPFYISDQNKCINCGLCVHVCNQLQCNHTLSFVDRGFNTHIAPPFQVSLEESNCVSCGNCVSYCPVGALEPKRPVKYRYWETKEVKTTCAYCGVGCQMNLVVKDNRVVEVQPAKGAANEGLLCVKGRFAHDFIHHPDRLTQPLIRKNGTLVPVQWEEAFSVIINKVEEVKQGYGAEAIAGFSSARITNEENYLMNKLMRGAIGTNHIDHCARLCHASTVAGLATTLGSGAMTNPMADVRQANLIFITGSNTTEAHPVMGAYIRQAQKQGSKIIVADPRAIELAEDADLFLQIYPGSSVALSNAMIHVILEEGLENTAFIHQQTEGFDSLKASVKKCTPEWAADICQVPAEDIRQAARMYASSGASSIIYSMGITQHVNGTENVMSLSNLALVTGNIGKPGTGVNPLRGQNNVQGACDMGALPIVMTGYQKIDAAETRKKFQEAWGVQLPENKGLTVTEAIPAAAEDTVKMLYITGENPMVSDPDTQHVKKGLEKAFLVVQDIFLTETAALADVVLPAAAFAEKEGTFTNTERRVQRVRKAVPPPGEAKPDWWILSQLLKGFGLEANYSGAEAIFEEIRQVTPSYAGISYERIEKEGLSWPCPTAEHPGTPILHQGSIARGAGLFKPVEWKASPELGLKDYGQVLTTGRILYHFHTRTMTDKSEGINQIAPHNYVEIHPALAASKGIKNGDEVMVTSPRGRITVKAMVTERVEEGVLFVPFHWGNGANVLTNGEILDPYCKIPGLKVSAVNIEKAAN</sequence>
<dbReference type="FunFam" id="3.10.20.740:FF:000004">
    <property type="entry name" value="NADH-quinone oxidoreductase"/>
    <property type="match status" value="1"/>
</dbReference>
<dbReference type="PROSITE" id="PS00490">
    <property type="entry name" value="MOLYBDOPTERIN_PROK_2"/>
    <property type="match status" value="1"/>
</dbReference>
<dbReference type="Gene3D" id="3.30.70.20">
    <property type="match status" value="1"/>
</dbReference>
<name>A0A1H3PVZ9_9FIRM</name>
<keyword evidence="11" id="KW-1278">Translocase</keyword>
<comment type="subcellular location">
    <subcellularLocation>
        <location evidence="3">Membrane</location>
    </subcellularLocation>
</comment>
<dbReference type="CDD" id="cd02753">
    <property type="entry name" value="MopB_Formate-Dh-H"/>
    <property type="match status" value="1"/>
</dbReference>
<dbReference type="InterPro" id="IPR001041">
    <property type="entry name" value="2Fe-2S_ferredoxin-type"/>
</dbReference>
<evidence type="ECO:0000256" key="5">
    <source>
        <dbReference type="ARBA" id="ARBA00007023"/>
    </source>
</evidence>
<dbReference type="PIRSF" id="PIRSF036643">
    <property type="entry name" value="FDH_alpha"/>
    <property type="match status" value="1"/>
</dbReference>
<keyword evidence="9" id="KW-0479">Metal-binding</keyword>
<dbReference type="Pfam" id="PF00384">
    <property type="entry name" value="Molybdopterin"/>
    <property type="match status" value="1"/>
</dbReference>
<comment type="cofactor">
    <cofactor evidence="2">
        <name>[4Fe-4S] cluster</name>
        <dbReference type="ChEBI" id="CHEBI:49883"/>
    </cofactor>
</comment>
<evidence type="ECO:0000259" key="21">
    <source>
        <dbReference type="PROSITE" id="PS51839"/>
    </source>
</evidence>
<evidence type="ECO:0000256" key="2">
    <source>
        <dbReference type="ARBA" id="ARBA00001966"/>
    </source>
</evidence>
<evidence type="ECO:0000256" key="10">
    <source>
        <dbReference type="ARBA" id="ARBA00022737"/>
    </source>
</evidence>
<dbReference type="FunFam" id="2.20.25.90:FF:000001">
    <property type="entry name" value="Formate dehydrogenase subunit alpha"/>
    <property type="match status" value="1"/>
</dbReference>
<evidence type="ECO:0000256" key="12">
    <source>
        <dbReference type="ARBA" id="ARBA00023002"/>
    </source>
</evidence>
<dbReference type="GO" id="GO:0046872">
    <property type="term" value="F:metal ion binding"/>
    <property type="evidence" value="ECO:0007669"/>
    <property type="project" value="UniProtKB-KW"/>
</dbReference>
<dbReference type="Gene3D" id="3.40.228.10">
    <property type="entry name" value="Dimethylsulfoxide Reductase, domain 2"/>
    <property type="match status" value="1"/>
</dbReference>
<feature type="domain" description="4Fe-4S His(Cys)3-ligated-type" evidence="21">
    <location>
        <begin position="78"/>
        <end position="117"/>
    </location>
</feature>
<dbReference type="GO" id="GO:0008863">
    <property type="term" value="F:formate dehydrogenase (NAD+) activity"/>
    <property type="evidence" value="ECO:0007669"/>
    <property type="project" value="InterPro"/>
</dbReference>
<proteinExistence type="inferred from homology"/>
<dbReference type="PROSITE" id="PS51379">
    <property type="entry name" value="4FE4S_FER_2"/>
    <property type="match status" value="2"/>
</dbReference>
<dbReference type="PROSITE" id="PS51839">
    <property type="entry name" value="4FE4S_HC3"/>
    <property type="match status" value="1"/>
</dbReference>
<dbReference type="InterPro" id="IPR006655">
    <property type="entry name" value="Mopterin_OxRdtase_prok_CS"/>
</dbReference>
<dbReference type="PROSITE" id="PS00198">
    <property type="entry name" value="4FE4S_FER_1"/>
    <property type="match status" value="1"/>
</dbReference>
<dbReference type="FunFam" id="3.30.70.20:FF:000035">
    <property type="entry name" value="Iron hydrogenase 1"/>
    <property type="match status" value="1"/>
</dbReference>
<dbReference type="InterPro" id="IPR017900">
    <property type="entry name" value="4Fe4S_Fe_S_CS"/>
</dbReference>
<dbReference type="EMBL" id="FNPV01000007">
    <property type="protein sequence ID" value="SDZ05492.1"/>
    <property type="molecule type" value="Genomic_DNA"/>
</dbReference>
<keyword evidence="12" id="KW-0560">Oxidoreductase</keyword>
<dbReference type="Pfam" id="PF04879">
    <property type="entry name" value="Molybdop_Fe4S4"/>
    <property type="match status" value="1"/>
</dbReference>
<dbReference type="GO" id="GO:0051539">
    <property type="term" value="F:4 iron, 4 sulfur cluster binding"/>
    <property type="evidence" value="ECO:0007669"/>
    <property type="project" value="UniProtKB-KW"/>
</dbReference>
<dbReference type="GO" id="GO:0051537">
    <property type="term" value="F:2 iron, 2 sulfur cluster binding"/>
    <property type="evidence" value="ECO:0007669"/>
    <property type="project" value="UniProtKB-KW"/>
</dbReference>
<dbReference type="PROSITE" id="PS00932">
    <property type="entry name" value="MOLYBDOPTERIN_PROK_3"/>
    <property type="match status" value="1"/>
</dbReference>
<keyword evidence="23" id="KW-1185">Reference proteome</keyword>
<dbReference type="SUPFAM" id="SSF53706">
    <property type="entry name" value="Formate dehydrogenase/DMSO reductase, domains 1-3"/>
    <property type="match status" value="1"/>
</dbReference>
<dbReference type="RefSeq" id="WP_093314408.1">
    <property type="nucleotide sequence ID" value="NZ_FNPV01000007.1"/>
</dbReference>
<dbReference type="PROSITE" id="PS51085">
    <property type="entry name" value="2FE2S_FER_2"/>
    <property type="match status" value="1"/>
</dbReference>
<evidence type="ECO:0000256" key="8">
    <source>
        <dbReference type="ARBA" id="ARBA00022714"/>
    </source>
</evidence>
<keyword evidence="10" id="KW-0677">Repeat</keyword>
<gene>
    <name evidence="22" type="ORF">SAMN05192546_107150</name>
</gene>
<dbReference type="InterPro" id="IPR019574">
    <property type="entry name" value="NADH_UbQ_OxRdtase_Gsu_4Fe4S-bd"/>
</dbReference>
<keyword evidence="6" id="KW-0004">4Fe-4S</keyword>
<evidence type="ECO:0000256" key="9">
    <source>
        <dbReference type="ARBA" id="ARBA00022723"/>
    </source>
</evidence>
<evidence type="ECO:0000259" key="18">
    <source>
        <dbReference type="PROSITE" id="PS51085"/>
    </source>
</evidence>
<comment type="similarity">
    <text evidence="5">In the C-terminal section; belongs to the prokaryotic molybdopterin-containing oxidoreductase family.</text>
</comment>
<dbReference type="GO" id="GO:0022904">
    <property type="term" value="P:respiratory electron transport chain"/>
    <property type="evidence" value="ECO:0007669"/>
    <property type="project" value="TreeGrafter"/>
</dbReference>
<dbReference type="NCBIfam" id="TIGR01591">
    <property type="entry name" value="Fdh-alpha"/>
    <property type="match status" value="1"/>
</dbReference>
<dbReference type="Pfam" id="PF12838">
    <property type="entry name" value="Fer4_7"/>
    <property type="match status" value="1"/>
</dbReference>
<dbReference type="Gene3D" id="3.40.50.740">
    <property type="match status" value="1"/>
</dbReference>
<dbReference type="InterPro" id="IPR017896">
    <property type="entry name" value="4Fe4S_Fe-S-bd"/>
</dbReference>
<comment type="similarity">
    <text evidence="4">Belongs to the complex I 75 kDa subunit family.</text>
</comment>
<keyword evidence="7" id="KW-0500">Molybdenum</keyword>
<evidence type="ECO:0000256" key="4">
    <source>
        <dbReference type="ARBA" id="ARBA00005404"/>
    </source>
</evidence>